<comment type="caution">
    <text evidence="1">The sequence shown here is derived from an EMBL/GenBank/DDBJ whole genome shotgun (WGS) entry which is preliminary data.</text>
</comment>
<reference evidence="1 2" key="1">
    <citation type="journal article" date="2018" name="Evol. Lett.">
        <title>Horizontal gene cluster transfer increased hallucinogenic mushroom diversity.</title>
        <authorList>
            <person name="Reynolds H.T."/>
            <person name="Vijayakumar V."/>
            <person name="Gluck-Thaler E."/>
            <person name="Korotkin H.B."/>
            <person name="Matheny P.B."/>
            <person name="Slot J.C."/>
        </authorList>
    </citation>
    <scope>NUCLEOTIDE SEQUENCE [LARGE SCALE GENOMIC DNA]</scope>
    <source>
        <strain evidence="1 2">2629</strain>
    </source>
</reference>
<gene>
    <name evidence="1" type="ORF">CVT24_001430</name>
</gene>
<dbReference type="Proteomes" id="UP000284842">
    <property type="component" value="Unassembled WGS sequence"/>
</dbReference>
<evidence type="ECO:0000313" key="1">
    <source>
        <dbReference type="EMBL" id="PPQ78422.1"/>
    </source>
</evidence>
<sequence>MSAASYRSSSLHLLSFEIIELILSFCRMNDATMFAIRKHDRLTDSEYKNYSPTSFCIASRFSRSFYHVARSMNFRDISLTIPVYHKSILYESEHSETDSDDHSSHDVPLTSDRDIIIGPFTPQLQDLFDIIYRNKSIFDCIRHVKITFKRFDYVEEFDPAAHATNSYPTISILHCLAQRTKLRSISIRGTTHMLEDGVANYSPDTDRDGMDWRSIPVNIQSSLMDMLQCPTLDKIELINWSHFPLSRLWLNGQRQASCSSIYPPARPKGIAFTLHQVSDDPDSSESASLDSYAAGCSSPSSSASPNVVSLTSLRLIQPTVGWNYTTACILGTIFSRYMVDSPCILPPDGIPPPIRLDKIQDLAVAVKDPRDTCLTMLLMECRESLKTLEIDARAGWLRPFPKALDPKTSPPNFNLHGLKHLRQLTFRISPDTPIPWISAVMETLSPPNDPNIPLSLSIYLDTRKHLTQPHPQRIHNVRSALSGLNWNLFVDSVRSIQGSWSSAASPSSPISPTGTDFSDCFPTSVNDGASDSGTIVVTPTKETFGCATGTDDSVDEKLISLRSRRSSRSSVSTKVGFCSSNPALYGGLSVSLGIEALTMRIGKGVYKVLDMESSLVGLCDTGALEMFVVEPEHDYDL</sequence>
<name>A0A409WIU4_9AGAR</name>
<dbReference type="InParanoid" id="A0A409WIU4"/>
<dbReference type="EMBL" id="NHTK01005464">
    <property type="protein sequence ID" value="PPQ78422.1"/>
    <property type="molecule type" value="Genomic_DNA"/>
</dbReference>
<organism evidence="1 2">
    <name type="scientific">Panaeolus cyanescens</name>
    <dbReference type="NCBI Taxonomy" id="181874"/>
    <lineage>
        <taxon>Eukaryota</taxon>
        <taxon>Fungi</taxon>
        <taxon>Dikarya</taxon>
        <taxon>Basidiomycota</taxon>
        <taxon>Agaricomycotina</taxon>
        <taxon>Agaricomycetes</taxon>
        <taxon>Agaricomycetidae</taxon>
        <taxon>Agaricales</taxon>
        <taxon>Agaricineae</taxon>
        <taxon>Galeropsidaceae</taxon>
        <taxon>Panaeolus</taxon>
    </lineage>
</organism>
<keyword evidence="2" id="KW-1185">Reference proteome</keyword>
<accession>A0A409WIU4</accession>
<evidence type="ECO:0000313" key="2">
    <source>
        <dbReference type="Proteomes" id="UP000284842"/>
    </source>
</evidence>
<protein>
    <submittedName>
        <fullName evidence="1">Uncharacterized protein</fullName>
    </submittedName>
</protein>
<proteinExistence type="predicted"/>
<dbReference type="AlphaFoldDB" id="A0A409WIU4"/>
<dbReference type="OrthoDB" id="10484454at2759"/>